<feature type="non-terminal residue" evidence="1">
    <location>
        <position position="1"/>
    </location>
</feature>
<protein>
    <submittedName>
        <fullName evidence="1">Uncharacterized protein</fullName>
    </submittedName>
</protein>
<sequence>INKSHKEIIIEVLEKTDQAIMDRFKQIDAEVKTLEKEKDKIQSYSSLQIDDLDQKVKKLEKDWNDLMNRVYFNES</sequence>
<name>A0A0F9HV41_9ZZZZ</name>
<gene>
    <name evidence="1" type="ORF">LCGC14_2019290</name>
</gene>
<accession>A0A0F9HV41</accession>
<dbReference type="AlphaFoldDB" id="A0A0F9HV41"/>
<comment type="caution">
    <text evidence="1">The sequence shown here is derived from an EMBL/GenBank/DDBJ whole genome shotgun (WGS) entry which is preliminary data.</text>
</comment>
<reference evidence="1" key="1">
    <citation type="journal article" date="2015" name="Nature">
        <title>Complex archaea that bridge the gap between prokaryotes and eukaryotes.</title>
        <authorList>
            <person name="Spang A."/>
            <person name="Saw J.H."/>
            <person name="Jorgensen S.L."/>
            <person name="Zaremba-Niedzwiedzka K."/>
            <person name="Martijn J."/>
            <person name="Lind A.E."/>
            <person name="van Eijk R."/>
            <person name="Schleper C."/>
            <person name="Guy L."/>
            <person name="Ettema T.J."/>
        </authorList>
    </citation>
    <scope>NUCLEOTIDE SEQUENCE</scope>
</reference>
<proteinExistence type="predicted"/>
<dbReference type="EMBL" id="LAZR01023296">
    <property type="protein sequence ID" value="KKL78997.1"/>
    <property type="molecule type" value="Genomic_DNA"/>
</dbReference>
<evidence type="ECO:0000313" key="1">
    <source>
        <dbReference type="EMBL" id="KKL78997.1"/>
    </source>
</evidence>
<organism evidence="1">
    <name type="scientific">marine sediment metagenome</name>
    <dbReference type="NCBI Taxonomy" id="412755"/>
    <lineage>
        <taxon>unclassified sequences</taxon>
        <taxon>metagenomes</taxon>
        <taxon>ecological metagenomes</taxon>
    </lineage>
</organism>